<dbReference type="KEGG" id="thyd:TTHT_1954"/>
<dbReference type="RefSeq" id="WP_201327711.1">
    <property type="nucleotide sequence ID" value="NZ_AP017470.1"/>
</dbReference>
<dbReference type="AlphaFoldDB" id="A0A7R6Q0P1"/>
<protein>
    <submittedName>
        <fullName evidence="4">Sulfotransferase</fullName>
    </submittedName>
</protein>
<keyword evidence="5" id="KW-1185">Reference proteome</keyword>
<organism evidence="4 5">
    <name type="scientific">Thermotomaculum hydrothermale</name>
    <dbReference type="NCBI Taxonomy" id="981385"/>
    <lineage>
        <taxon>Bacteria</taxon>
        <taxon>Pseudomonadati</taxon>
        <taxon>Acidobacteriota</taxon>
        <taxon>Holophagae</taxon>
        <taxon>Thermotomaculales</taxon>
        <taxon>Thermotomaculaceae</taxon>
        <taxon>Thermotomaculum</taxon>
    </lineage>
</organism>
<name>A0A7R6Q0P1_9BACT</name>
<evidence type="ECO:0000256" key="1">
    <source>
        <dbReference type="ARBA" id="ARBA00022679"/>
    </source>
</evidence>
<proteinExistence type="predicted"/>
<dbReference type="Gene3D" id="3.40.50.300">
    <property type="entry name" value="P-loop containing nucleotide triphosphate hydrolases"/>
    <property type="match status" value="1"/>
</dbReference>
<dbReference type="GO" id="GO:0008146">
    <property type="term" value="F:sulfotransferase activity"/>
    <property type="evidence" value="ECO:0007669"/>
    <property type="project" value="InterPro"/>
</dbReference>
<evidence type="ECO:0000256" key="2">
    <source>
        <dbReference type="ARBA" id="ARBA00023180"/>
    </source>
</evidence>
<dbReference type="Proteomes" id="UP000595564">
    <property type="component" value="Chromosome"/>
</dbReference>
<dbReference type="EMBL" id="AP017470">
    <property type="protein sequence ID" value="BBB33403.1"/>
    <property type="molecule type" value="Genomic_DNA"/>
</dbReference>
<dbReference type="Pfam" id="PF00685">
    <property type="entry name" value="Sulfotransfer_1"/>
    <property type="match status" value="1"/>
</dbReference>
<dbReference type="InterPro" id="IPR027417">
    <property type="entry name" value="P-loop_NTPase"/>
</dbReference>
<dbReference type="SUPFAM" id="SSF52540">
    <property type="entry name" value="P-loop containing nucleoside triphosphate hydrolases"/>
    <property type="match status" value="1"/>
</dbReference>
<dbReference type="PANTHER" id="PTHR10605:SF56">
    <property type="entry name" value="BIFUNCTIONAL HEPARAN SULFATE N-DEACETYLASE_N-SULFOTRANSFERASE"/>
    <property type="match status" value="1"/>
</dbReference>
<keyword evidence="1 4" id="KW-0808">Transferase</keyword>
<feature type="domain" description="Sulfotransferase" evidence="3">
    <location>
        <begin position="9"/>
        <end position="223"/>
    </location>
</feature>
<dbReference type="PANTHER" id="PTHR10605">
    <property type="entry name" value="HEPARAN SULFATE SULFOTRANSFERASE"/>
    <property type="match status" value="1"/>
</dbReference>
<evidence type="ECO:0000259" key="3">
    <source>
        <dbReference type="Pfam" id="PF00685"/>
    </source>
</evidence>
<gene>
    <name evidence="4" type="ORF">TTHT_1954</name>
</gene>
<evidence type="ECO:0000313" key="4">
    <source>
        <dbReference type="EMBL" id="BBB33403.1"/>
    </source>
</evidence>
<sequence length="317" mass="37931">MSKNRKKVPDFFIVGAPKCGTTSLQYYLSQHPEIYFSPIKEPVYFAKDIVENAKRCKSGRAYFLDKKYFLRKHPLQMHIAYIEDFNLYLQLFSYMKEEKVAGEASAYYLFSSVAAEEIYKFNKDAKIIIILRNPVERAFSHFLMNLRDGIINNNDFLDEVFSDYEKGKNECRQNCLEIGLYFNQLQRYFNLFPENNIRVLIFEKYTKNLPETCRDLFAFFGVKKDFEVDFSKKLNKALNPKLPWINNKIKDLRRKINLIFPFKTPELIKKTYNYLFMENEKPLLTKREKEKLLSLFKEDILKTQSLLKIDFSFWFDI</sequence>
<evidence type="ECO:0000313" key="5">
    <source>
        <dbReference type="Proteomes" id="UP000595564"/>
    </source>
</evidence>
<accession>A0A7R6Q0P1</accession>
<keyword evidence="2" id="KW-0325">Glycoprotein</keyword>
<dbReference type="InterPro" id="IPR037359">
    <property type="entry name" value="NST/OST"/>
</dbReference>
<dbReference type="InterPro" id="IPR000863">
    <property type="entry name" value="Sulfotransferase_dom"/>
</dbReference>
<reference evidence="4 5" key="1">
    <citation type="journal article" date="2012" name="Extremophiles">
        <title>Thermotomaculum hydrothermale gen. nov., sp. nov., a novel heterotrophic thermophile within the phylum Acidobacteria from a deep-sea hydrothermal vent chimney in the Southern Okinawa Trough.</title>
        <authorList>
            <person name="Izumi H."/>
            <person name="Nunoura T."/>
            <person name="Miyazaki M."/>
            <person name="Mino S."/>
            <person name="Toki T."/>
            <person name="Takai K."/>
            <person name="Sako Y."/>
            <person name="Sawabe T."/>
            <person name="Nakagawa S."/>
        </authorList>
    </citation>
    <scope>NUCLEOTIDE SEQUENCE [LARGE SCALE GENOMIC DNA]</scope>
    <source>
        <strain evidence="4 5">AC55</strain>
    </source>
</reference>